<sequence>MVACFGAPTPFNAKLSNTAIERRTRMRDGADQGAAPGCPCLLTLKGSPGPMNQHLPGQENTLQSLVEPSSSRSLVQDRHSSSGAYKCEGEGGSWRGAADSPAGALARPGPLLSKTQVRPKWFMRNPDGIIVGKSGIFVGNGIMTGAACRDALRTEAPETILVL</sequence>
<dbReference type="AlphaFoldDB" id="A0A2U3EDR2"/>
<organism evidence="2 3">
    <name type="scientific">Purpureocillium lilacinum</name>
    <name type="common">Paecilomyces lilacinus</name>
    <dbReference type="NCBI Taxonomy" id="33203"/>
    <lineage>
        <taxon>Eukaryota</taxon>
        <taxon>Fungi</taxon>
        <taxon>Dikarya</taxon>
        <taxon>Ascomycota</taxon>
        <taxon>Pezizomycotina</taxon>
        <taxon>Sordariomycetes</taxon>
        <taxon>Hypocreomycetidae</taxon>
        <taxon>Hypocreales</taxon>
        <taxon>Ophiocordycipitaceae</taxon>
        <taxon>Purpureocillium</taxon>
    </lineage>
</organism>
<accession>A0A2U3EDR2</accession>
<feature type="compositionally biased region" description="Polar residues" evidence="1">
    <location>
        <begin position="64"/>
        <end position="74"/>
    </location>
</feature>
<evidence type="ECO:0000313" key="3">
    <source>
        <dbReference type="Proteomes" id="UP000245956"/>
    </source>
</evidence>
<dbReference type="Proteomes" id="UP000245956">
    <property type="component" value="Unassembled WGS sequence"/>
</dbReference>
<proteinExistence type="predicted"/>
<evidence type="ECO:0000256" key="1">
    <source>
        <dbReference type="SAM" id="MobiDB-lite"/>
    </source>
</evidence>
<protein>
    <submittedName>
        <fullName evidence="2">Uncharacterized protein</fullName>
    </submittedName>
</protein>
<feature type="region of interest" description="Disordered" evidence="1">
    <location>
        <begin position="64"/>
        <end position="110"/>
    </location>
</feature>
<reference evidence="2 3" key="1">
    <citation type="journal article" date="2016" name="Front. Microbiol.">
        <title>Genome and transcriptome sequences reveal the specific parasitism of the nematophagous Purpureocillium lilacinum 36-1.</title>
        <authorList>
            <person name="Xie J."/>
            <person name="Li S."/>
            <person name="Mo C."/>
            <person name="Xiao X."/>
            <person name="Peng D."/>
            <person name="Wang G."/>
            <person name="Xiao Y."/>
        </authorList>
    </citation>
    <scope>NUCLEOTIDE SEQUENCE [LARGE SCALE GENOMIC DNA]</scope>
    <source>
        <strain evidence="2 3">36-1</strain>
    </source>
</reference>
<gene>
    <name evidence="2" type="ORF">PCL_09672</name>
</gene>
<comment type="caution">
    <text evidence="2">The sequence shown here is derived from an EMBL/GenBank/DDBJ whole genome shotgun (WGS) entry which is preliminary data.</text>
</comment>
<dbReference type="EMBL" id="LCWV01000005">
    <property type="protein sequence ID" value="PWI72657.1"/>
    <property type="molecule type" value="Genomic_DNA"/>
</dbReference>
<evidence type="ECO:0000313" key="2">
    <source>
        <dbReference type="EMBL" id="PWI72657.1"/>
    </source>
</evidence>
<name>A0A2U3EDR2_PURLI</name>